<keyword evidence="2" id="KW-1185">Reference proteome</keyword>
<dbReference type="SUPFAM" id="SSF53187">
    <property type="entry name" value="Zn-dependent exopeptidases"/>
    <property type="match status" value="1"/>
</dbReference>
<evidence type="ECO:0000313" key="1">
    <source>
        <dbReference type="EMBL" id="TXK64358.1"/>
    </source>
</evidence>
<dbReference type="Pfam" id="PF05013">
    <property type="entry name" value="FGase"/>
    <property type="match status" value="1"/>
</dbReference>
<dbReference type="InterPro" id="IPR011227">
    <property type="entry name" value="UCP029730"/>
</dbReference>
<dbReference type="PIRSF" id="PIRSF029730">
    <property type="entry name" value="UCP029730"/>
    <property type="match status" value="1"/>
</dbReference>
<dbReference type="Gene3D" id="3.40.630.40">
    <property type="entry name" value="Zn-dependent exopeptidases"/>
    <property type="match status" value="1"/>
</dbReference>
<protein>
    <submittedName>
        <fullName evidence="1">N-formylglutamate amidohydrolase</fullName>
    </submittedName>
</protein>
<evidence type="ECO:0000313" key="2">
    <source>
        <dbReference type="Proteomes" id="UP000321248"/>
    </source>
</evidence>
<comment type="caution">
    <text evidence="1">The sequence shown here is derived from an EMBL/GenBank/DDBJ whole genome shotgun (WGS) entry which is preliminary data.</text>
</comment>
<accession>A0A5C8KW85</accession>
<reference evidence="1 2" key="1">
    <citation type="submission" date="2019-08" db="EMBL/GenBank/DDBJ databases">
        <authorList>
            <person name="Karlyshev A.V."/>
        </authorList>
    </citation>
    <scope>NUCLEOTIDE SEQUENCE [LARGE SCALE GENOMIC DNA]</scope>
    <source>
        <strain evidence="1 2">Alg18-2.2</strain>
    </source>
</reference>
<dbReference type="EMBL" id="VRTS01000003">
    <property type="protein sequence ID" value="TXK64358.1"/>
    <property type="molecule type" value="Genomic_DNA"/>
</dbReference>
<dbReference type="Proteomes" id="UP000321248">
    <property type="component" value="Unassembled WGS sequence"/>
</dbReference>
<dbReference type="InterPro" id="IPR007709">
    <property type="entry name" value="N-FG_amidohydro"/>
</dbReference>
<sequence>MTRSQADTDPVYSAPFHFQPGQRSDVLVVCDHASRALPPEFGDLGLSPGQRRDHIAWDPGAARVAQALATALGCPAFHGGSSRLVVDLNRHPDSAHLVLPESGGHPVPGNLRVSPEERERRLQRYFHPYHDALDAYLDRLDAAGTRPTLLSVHSFTPEMLGMLRPWPIGLMWKEHRDWVPRLLSWFAQRGVEIGDNQPYDGHDTLGFTLEYHGLQRGLPHVLFEIRQDQLLLDEQQERWGRDLAQAILETGVIGPPTSA</sequence>
<name>A0A5C8KW85_9GAMM</name>
<dbReference type="RefSeq" id="WP_147891170.1">
    <property type="nucleotide sequence ID" value="NZ_VRTS01000003.1"/>
</dbReference>
<dbReference type="AlphaFoldDB" id="A0A5C8KW85"/>
<gene>
    <name evidence="1" type="ORF">FU658_05510</name>
</gene>
<organism evidence="1 2">
    <name type="scientific">Alkalisalibacterium limincola</name>
    <dbReference type="NCBI Taxonomy" id="2699169"/>
    <lineage>
        <taxon>Bacteria</taxon>
        <taxon>Pseudomonadati</taxon>
        <taxon>Pseudomonadota</taxon>
        <taxon>Gammaproteobacteria</taxon>
        <taxon>Lysobacterales</taxon>
        <taxon>Lysobacteraceae</taxon>
        <taxon>Alkalisalibacterium</taxon>
    </lineage>
</organism>
<dbReference type="OrthoDB" id="9815326at2"/>
<proteinExistence type="predicted"/>